<dbReference type="PRINTS" id="PR00598">
    <property type="entry name" value="HTHMARR"/>
</dbReference>
<dbReference type="EMBL" id="VDES01000001">
    <property type="protein sequence ID" value="MBA1373491.1"/>
    <property type="molecule type" value="Genomic_DNA"/>
</dbReference>
<evidence type="ECO:0000256" key="3">
    <source>
        <dbReference type="ARBA" id="ARBA00023163"/>
    </source>
</evidence>
<keyword evidence="2" id="KW-0238">DNA-binding</keyword>
<dbReference type="PANTHER" id="PTHR42756">
    <property type="entry name" value="TRANSCRIPTIONAL REGULATOR, MARR"/>
    <property type="match status" value="1"/>
</dbReference>
<dbReference type="InterPro" id="IPR036390">
    <property type="entry name" value="WH_DNA-bd_sf"/>
</dbReference>
<dbReference type="AlphaFoldDB" id="A0A7V8U7E1"/>
<dbReference type="PANTHER" id="PTHR42756:SF1">
    <property type="entry name" value="TRANSCRIPTIONAL REPRESSOR OF EMRAB OPERON"/>
    <property type="match status" value="1"/>
</dbReference>
<keyword evidence="1" id="KW-0805">Transcription regulation</keyword>
<protein>
    <submittedName>
        <fullName evidence="5">MarR family transcriptional regulator</fullName>
    </submittedName>
</protein>
<organism evidence="5 6">
    <name type="scientific">Sphingomonas ursincola</name>
    <dbReference type="NCBI Taxonomy" id="56361"/>
    <lineage>
        <taxon>Bacteria</taxon>
        <taxon>Pseudomonadati</taxon>
        <taxon>Pseudomonadota</taxon>
        <taxon>Alphaproteobacteria</taxon>
        <taxon>Sphingomonadales</taxon>
        <taxon>Sphingomonadaceae</taxon>
        <taxon>Sphingomonas</taxon>
    </lineage>
</organism>
<dbReference type="Proteomes" id="UP000589292">
    <property type="component" value="Unassembled WGS sequence"/>
</dbReference>
<dbReference type="InterPro" id="IPR036388">
    <property type="entry name" value="WH-like_DNA-bd_sf"/>
</dbReference>
<gene>
    <name evidence="5" type="ORF">FG486_04020</name>
</gene>
<evidence type="ECO:0000256" key="2">
    <source>
        <dbReference type="ARBA" id="ARBA00023125"/>
    </source>
</evidence>
<dbReference type="GO" id="GO:0003700">
    <property type="term" value="F:DNA-binding transcription factor activity"/>
    <property type="evidence" value="ECO:0007669"/>
    <property type="project" value="InterPro"/>
</dbReference>
<keyword evidence="3" id="KW-0804">Transcription</keyword>
<evidence type="ECO:0000313" key="6">
    <source>
        <dbReference type="Proteomes" id="UP000589292"/>
    </source>
</evidence>
<comment type="caution">
    <text evidence="5">The sequence shown here is derived from an EMBL/GenBank/DDBJ whole genome shotgun (WGS) entry which is preliminary data.</text>
</comment>
<evidence type="ECO:0000313" key="5">
    <source>
        <dbReference type="EMBL" id="MBA1373491.1"/>
    </source>
</evidence>
<proteinExistence type="predicted"/>
<dbReference type="GO" id="GO:0003677">
    <property type="term" value="F:DNA binding"/>
    <property type="evidence" value="ECO:0007669"/>
    <property type="project" value="UniProtKB-KW"/>
</dbReference>
<reference evidence="5 6" key="1">
    <citation type="journal article" date="1994" name="Int. J. Syst. Bacteriol.">
        <title>Phylogenetic positions of novel aerobic, bacteriochlorophyll a-containing bacteria and description of Roseococcus thiosulfatophilus gen. nov., sp. nov., Erythromicrobium ramosum gen. nov., sp. nov., and Erythrobacter litoralis sp. nov.</title>
        <authorList>
            <person name="Yurkov V."/>
            <person name="Stackebrandt E."/>
            <person name="Holmes A."/>
            <person name="Fuerst J.A."/>
            <person name="Hugenholtz P."/>
            <person name="Golecki J."/>
            <person name="Gad'on N."/>
            <person name="Gorlenko V.M."/>
            <person name="Kompantseva E.I."/>
            <person name="Drews G."/>
        </authorList>
    </citation>
    <scope>NUCLEOTIDE SEQUENCE [LARGE SCALE GENOMIC DNA]</scope>
    <source>
        <strain evidence="5 6">KR-99</strain>
    </source>
</reference>
<name>A0A7V8U7E1_9SPHN</name>
<dbReference type="SUPFAM" id="SSF46785">
    <property type="entry name" value="Winged helix' DNA-binding domain"/>
    <property type="match status" value="1"/>
</dbReference>
<keyword evidence="6" id="KW-1185">Reference proteome</keyword>
<dbReference type="Gene3D" id="1.10.10.10">
    <property type="entry name" value="Winged helix-like DNA-binding domain superfamily/Winged helix DNA-binding domain"/>
    <property type="match status" value="1"/>
</dbReference>
<evidence type="ECO:0000259" key="4">
    <source>
        <dbReference type="PROSITE" id="PS50995"/>
    </source>
</evidence>
<dbReference type="SMART" id="SM00347">
    <property type="entry name" value="HTH_MARR"/>
    <property type="match status" value="1"/>
</dbReference>
<dbReference type="PROSITE" id="PS50995">
    <property type="entry name" value="HTH_MARR_2"/>
    <property type="match status" value="1"/>
</dbReference>
<sequence length="155" mass="17049">MVDKRLLGDPGTPAFQVTSYPFYLINRLASRYNAAIEAILREIELDIPSWRVLMILGEETPRGVRSIAEAAVIPLSTMTRIVQRMAAAGLVHSAPSARDARVTEVSLTTEGEEKLALARKATSPIYHKVIRDLSAEDFGQLIGLLNRLYDNLGDG</sequence>
<dbReference type="Pfam" id="PF01047">
    <property type="entry name" value="MarR"/>
    <property type="match status" value="1"/>
</dbReference>
<evidence type="ECO:0000256" key="1">
    <source>
        <dbReference type="ARBA" id="ARBA00023015"/>
    </source>
</evidence>
<dbReference type="InterPro" id="IPR000835">
    <property type="entry name" value="HTH_MarR-typ"/>
</dbReference>
<accession>A0A7V8U7E1</accession>
<feature type="domain" description="HTH marR-type" evidence="4">
    <location>
        <begin position="18"/>
        <end position="150"/>
    </location>
</feature>